<dbReference type="EMBL" id="JAEFBJ010000011">
    <property type="protein sequence ID" value="KAG7557195.1"/>
    <property type="molecule type" value="Genomic_DNA"/>
</dbReference>
<evidence type="ECO:0000313" key="3">
    <source>
        <dbReference type="Proteomes" id="UP000694251"/>
    </source>
</evidence>
<dbReference type="AlphaFoldDB" id="A0A8T1ZDC6"/>
<feature type="region of interest" description="Disordered" evidence="1">
    <location>
        <begin position="1"/>
        <end position="27"/>
    </location>
</feature>
<evidence type="ECO:0000313" key="2">
    <source>
        <dbReference type="EMBL" id="KAG7557195.1"/>
    </source>
</evidence>
<organism evidence="2 3">
    <name type="scientific">Arabidopsis suecica</name>
    <name type="common">Swedish thale-cress</name>
    <name type="synonym">Cardaminopsis suecica</name>
    <dbReference type="NCBI Taxonomy" id="45249"/>
    <lineage>
        <taxon>Eukaryota</taxon>
        <taxon>Viridiplantae</taxon>
        <taxon>Streptophyta</taxon>
        <taxon>Embryophyta</taxon>
        <taxon>Tracheophyta</taxon>
        <taxon>Spermatophyta</taxon>
        <taxon>Magnoliopsida</taxon>
        <taxon>eudicotyledons</taxon>
        <taxon>Gunneridae</taxon>
        <taxon>Pentapetalae</taxon>
        <taxon>rosids</taxon>
        <taxon>malvids</taxon>
        <taxon>Brassicales</taxon>
        <taxon>Brassicaceae</taxon>
        <taxon>Camelineae</taxon>
        <taxon>Arabidopsis</taxon>
    </lineage>
</organism>
<protein>
    <submittedName>
        <fullName evidence="2">Uncharacterized protein</fullName>
    </submittedName>
</protein>
<proteinExistence type="predicted"/>
<keyword evidence="3" id="KW-1185">Reference proteome</keyword>
<name>A0A8T1ZDC6_ARASU</name>
<gene>
    <name evidence="2" type="ORF">ISN44_As11g031860</name>
</gene>
<accession>A0A8T1ZDC6</accession>
<sequence>MIKRNKASPERQTKSGAHPQACGSQGADTFTVSFSSKATERIINSPRRVQGAGERPWCCMGRMGTSTFDIGLSINRLLCEPLWSRNNMGVFEMYREKTGWFSKESLSNAIKSVMDKDSDLRKLVRSNHTKLKEILVSPGLLTSYVDNFVEALQEDLI</sequence>
<reference evidence="2 3" key="1">
    <citation type="submission" date="2020-12" db="EMBL/GenBank/DDBJ databases">
        <title>Concerted genomic and epigenomic changes stabilize Arabidopsis allopolyploids.</title>
        <authorList>
            <person name="Chen Z."/>
        </authorList>
    </citation>
    <scope>NUCLEOTIDE SEQUENCE [LARGE SCALE GENOMIC DNA]</scope>
    <source>
        <strain evidence="2">As9502</strain>
        <tissue evidence="2">Leaf</tissue>
    </source>
</reference>
<evidence type="ECO:0000256" key="1">
    <source>
        <dbReference type="SAM" id="MobiDB-lite"/>
    </source>
</evidence>
<comment type="caution">
    <text evidence="2">The sequence shown here is derived from an EMBL/GenBank/DDBJ whole genome shotgun (WGS) entry which is preliminary data.</text>
</comment>
<dbReference type="OrthoDB" id="1111141at2759"/>
<dbReference type="Proteomes" id="UP000694251">
    <property type="component" value="Chromosome 11"/>
</dbReference>